<dbReference type="SUPFAM" id="SSF52799">
    <property type="entry name" value="(Phosphotyrosine protein) phosphatases II"/>
    <property type="match status" value="1"/>
</dbReference>
<dbReference type="EMBL" id="CP040078">
    <property type="protein sequence ID" value="QCP54979.1"/>
    <property type="molecule type" value="Genomic_DNA"/>
</dbReference>
<organism evidence="1 2">
    <name type="scientific">Trinickia violacea</name>
    <dbReference type="NCBI Taxonomy" id="2571746"/>
    <lineage>
        <taxon>Bacteria</taxon>
        <taxon>Pseudomonadati</taxon>
        <taxon>Pseudomonadota</taxon>
        <taxon>Betaproteobacteria</taxon>
        <taxon>Burkholderiales</taxon>
        <taxon>Burkholderiaceae</taxon>
        <taxon>Trinickia</taxon>
    </lineage>
</organism>
<dbReference type="InterPro" id="IPR026893">
    <property type="entry name" value="Tyr/Ser_Pase_IphP-type"/>
</dbReference>
<dbReference type="AlphaFoldDB" id="A0A4P8J780"/>
<dbReference type="GO" id="GO:0004721">
    <property type="term" value="F:phosphoprotein phosphatase activity"/>
    <property type="evidence" value="ECO:0007669"/>
    <property type="project" value="InterPro"/>
</dbReference>
<proteinExistence type="predicted"/>
<dbReference type="Pfam" id="PF13350">
    <property type="entry name" value="Y_phosphatase3"/>
    <property type="match status" value="1"/>
</dbReference>
<evidence type="ECO:0000313" key="2">
    <source>
        <dbReference type="Proteomes" id="UP000298656"/>
    </source>
</evidence>
<evidence type="ECO:0000313" key="1">
    <source>
        <dbReference type="EMBL" id="QCP54979.1"/>
    </source>
</evidence>
<protein>
    <submittedName>
        <fullName evidence="1">Tyrosine-protein phosphatase</fullName>
    </submittedName>
</protein>
<name>A0A4P8J780_9BURK</name>
<dbReference type="Proteomes" id="UP000298656">
    <property type="component" value="Chromosome 2"/>
</dbReference>
<gene>
    <name evidence="1" type="ORF">FAZ95_33895</name>
</gene>
<dbReference type="KEGG" id="tvl:FAZ95_33895"/>
<accession>A0A4P8J780</accession>
<reference evidence="1 2" key="1">
    <citation type="submission" date="2019-05" db="EMBL/GenBank/DDBJ databases">
        <title>Burkholderia sp. DHOD12, isolated from subtropical forest soil.</title>
        <authorList>
            <person name="Gao Z.-H."/>
            <person name="Qiu L.-H."/>
        </authorList>
    </citation>
    <scope>NUCLEOTIDE SEQUENCE [LARGE SCALE GENOMIC DNA]</scope>
    <source>
        <strain evidence="1 2">DHOD12</strain>
    </source>
</reference>
<dbReference type="Gene3D" id="3.90.190.10">
    <property type="entry name" value="Protein tyrosine phosphatase superfamily"/>
    <property type="match status" value="1"/>
</dbReference>
<keyword evidence="2" id="KW-1185">Reference proteome</keyword>
<dbReference type="InterPro" id="IPR029021">
    <property type="entry name" value="Prot-tyrosine_phosphatase-like"/>
</dbReference>
<sequence length="308" mass="32072">MRARVRAPSGCAVDAAREAADARRRAFLKRTAGMLLLPAFGSSLLTACGGGGDFDTDADATPRLASVDNFRDVGGAPDGYPTADGRRVKRGVFYRSSVLTLSADDKATLGTLGIAAVYDLRTPGEVSRTPDVLPTGAAYATVNIDGTNDVVTSVPASAADAVAMMQTLNRNFVTSDFERAAYGALLTDLASGSGAQIFHSTAGKDRTGWAAALLLSIANVPLDVIVADYLLTNTYSTASIQARVDAIRQQSGDDAAANAMPLFSAQSSYLQAGFDQVQQSYGTMPAYLTQGLGLAQSTIDALRARLVV</sequence>
<dbReference type="OrthoDB" id="1188001at2"/>